<proteinExistence type="predicted"/>
<dbReference type="EMBL" id="LBWG01000003">
    <property type="protein sequence ID" value="KKR04812.1"/>
    <property type="molecule type" value="Genomic_DNA"/>
</dbReference>
<organism evidence="1 2">
    <name type="scientific">Candidatus Uhrbacteria bacterium GW2011_GWF2_39_13</name>
    <dbReference type="NCBI Taxonomy" id="1618995"/>
    <lineage>
        <taxon>Bacteria</taxon>
        <taxon>Candidatus Uhriibacteriota</taxon>
    </lineage>
</organism>
<gene>
    <name evidence="1" type="ORF">UT30_C0003G0001</name>
</gene>
<comment type="caution">
    <text evidence="1">The sequence shown here is derived from an EMBL/GenBank/DDBJ whole genome shotgun (WGS) entry which is preliminary data.</text>
</comment>
<name>A0A0G0QT77_9BACT</name>
<accession>A0A0G0QT77</accession>
<dbReference type="AlphaFoldDB" id="A0A0G0QT77"/>
<reference evidence="1 2" key="1">
    <citation type="journal article" date="2015" name="Nature">
        <title>rRNA introns, odd ribosomes, and small enigmatic genomes across a large radiation of phyla.</title>
        <authorList>
            <person name="Brown C.T."/>
            <person name="Hug L.A."/>
            <person name="Thomas B.C."/>
            <person name="Sharon I."/>
            <person name="Castelle C.J."/>
            <person name="Singh A."/>
            <person name="Wilkins M.J."/>
            <person name="Williams K.H."/>
            <person name="Banfield J.F."/>
        </authorList>
    </citation>
    <scope>NUCLEOTIDE SEQUENCE [LARGE SCALE GENOMIC DNA]</scope>
</reference>
<evidence type="ECO:0000313" key="1">
    <source>
        <dbReference type="EMBL" id="KKR04812.1"/>
    </source>
</evidence>
<dbReference type="Proteomes" id="UP000033935">
    <property type="component" value="Unassembled WGS sequence"/>
</dbReference>
<evidence type="ECO:0000313" key="2">
    <source>
        <dbReference type="Proteomes" id="UP000033935"/>
    </source>
</evidence>
<sequence>MHTDQLKTFFSENERILNLSGFPRLIGMHCAAWLVIDTYLPEKQVFPEIGKEGISCIPGISREDLPAKLAVLRVNRMIGDHLPILIMAIRDIRDS</sequence>
<protein>
    <submittedName>
        <fullName evidence="1">Uncharacterized protein</fullName>
    </submittedName>
</protein>